<protein>
    <submittedName>
        <fullName evidence="2">KilA domain-containing protein</fullName>
    </submittedName>
</protein>
<dbReference type="PATRIC" id="fig|1231190.3.peg.2837"/>
<sequence>MNTAVQMVDYAGSRISLKGEMISLTGMWKASGSDPQKAPAKWRALPGSQAFVEHVADIVGKSDIISAGRGRNGVTWAHWQIAMAYAKYLSPEFHMWCNTVVRERMEGRAASVDFPSELIEMIKRTDGIVRMLANKVTKIERAVGDGSHQEPAAFTITVEPRKGNAA</sequence>
<evidence type="ECO:0000313" key="3">
    <source>
        <dbReference type="Proteomes" id="UP000007374"/>
    </source>
</evidence>
<dbReference type="Pfam" id="PF04383">
    <property type="entry name" value="KilA-N"/>
    <property type="match status" value="1"/>
</dbReference>
<reference evidence="2 3" key="1">
    <citation type="journal article" date="2012" name="J. Bacteriol.">
        <title>Genome Sequence of Nitratireductor indicus Type Strain C115.</title>
        <authorList>
            <person name="Lai Q."/>
            <person name="Li G."/>
            <person name="Yu Z."/>
            <person name="Shao Z."/>
        </authorList>
    </citation>
    <scope>NUCLEOTIDE SEQUENCE [LARGE SCALE GENOMIC DNA]</scope>
    <source>
        <strain evidence="2 3">C115</strain>
    </source>
</reference>
<dbReference type="eggNOG" id="ENOG50339RA">
    <property type="taxonomic scope" value="Bacteria"/>
</dbReference>
<dbReference type="InterPro" id="IPR018004">
    <property type="entry name" value="KilA/APSES_HTH"/>
</dbReference>
<dbReference type="RefSeq" id="WP_009450909.1">
    <property type="nucleotide sequence ID" value="NZ_AMSI01000009.1"/>
</dbReference>
<keyword evidence="3" id="KW-1185">Reference proteome</keyword>
<dbReference type="EMBL" id="AMSI01000009">
    <property type="protein sequence ID" value="EKF41669.1"/>
    <property type="molecule type" value="Genomic_DNA"/>
</dbReference>
<feature type="domain" description="KilA/APSES-type HTH DNA-binding" evidence="1">
    <location>
        <begin position="11"/>
        <end position="107"/>
    </location>
</feature>
<proteinExistence type="predicted"/>
<comment type="caution">
    <text evidence="2">The sequence shown here is derived from an EMBL/GenBank/DDBJ whole genome shotgun (WGS) entry which is preliminary data.</text>
</comment>
<organism evidence="2 3">
    <name type="scientific">Nitratireductor indicus C115</name>
    <dbReference type="NCBI Taxonomy" id="1231190"/>
    <lineage>
        <taxon>Bacteria</taxon>
        <taxon>Pseudomonadati</taxon>
        <taxon>Pseudomonadota</taxon>
        <taxon>Alphaproteobacteria</taxon>
        <taxon>Hyphomicrobiales</taxon>
        <taxon>Phyllobacteriaceae</taxon>
        <taxon>Nitratireductor</taxon>
    </lineage>
</organism>
<evidence type="ECO:0000259" key="1">
    <source>
        <dbReference type="SMART" id="SM01252"/>
    </source>
</evidence>
<dbReference type="AlphaFoldDB" id="K2NV08"/>
<gene>
    <name evidence="2" type="ORF">NA8A_13669</name>
</gene>
<evidence type="ECO:0000313" key="2">
    <source>
        <dbReference type="EMBL" id="EKF41669.1"/>
    </source>
</evidence>
<dbReference type="Proteomes" id="UP000007374">
    <property type="component" value="Unassembled WGS sequence"/>
</dbReference>
<name>K2NV08_9HYPH</name>
<accession>K2NV08</accession>
<dbReference type="SMART" id="SM01252">
    <property type="entry name" value="KilA-N"/>
    <property type="match status" value="1"/>
</dbReference>
<dbReference type="OrthoDB" id="9808959at2"/>
<dbReference type="STRING" id="721133.SAMN05216176_109214"/>